<dbReference type="RefSeq" id="WP_093940728.1">
    <property type="nucleotide sequence ID" value="NZ_CP022521.1"/>
</dbReference>
<dbReference type="KEGG" id="ahg:AHOG_07665"/>
<evidence type="ECO:0000313" key="3">
    <source>
        <dbReference type="EMBL" id="ASO19178.1"/>
    </source>
</evidence>
<gene>
    <name evidence="3" type="ORF">AHOG_07665</name>
</gene>
<organism evidence="3 4">
    <name type="scientific">Actinoalloteichus hoggarensis</name>
    <dbReference type="NCBI Taxonomy" id="1470176"/>
    <lineage>
        <taxon>Bacteria</taxon>
        <taxon>Bacillati</taxon>
        <taxon>Actinomycetota</taxon>
        <taxon>Actinomycetes</taxon>
        <taxon>Pseudonocardiales</taxon>
        <taxon>Pseudonocardiaceae</taxon>
        <taxon>Actinoalloteichus</taxon>
    </lineage>
</organism>
<dbReference type="OrthoDB" id="9780488at2"/>
<dbReference type="AlphaFoldDB" id="A0A221W0B8"/>
<sequence>MQRLRLRFAKRDRLRFTSHRDVARSVERALRRAGVPMAYSKGFNPHPKVSWAGAAPTGAASEAEYVELALVERVDPSILGRELNAALPPGLDIVDVVEAGPGSLADRLTASIWRIEVPGVDPELLRDATRRMLAEPVVEVERMTKNGRRTIDARAAIVGAEVYSSAAASPPEVLVEPEKSLEPKKSAAAGVTAAEEATAALDAAAAPGVAADSASSDTTAPPVVSDDATCPVHPADSTLATRPMAASAPRRDEHLTALVDDDSPQAPASTNGVLAGPGRPPMVEQTRESCTQSDESVARRAGTADRRSVERPYGILVVVVRQVTPTVRPDDVLSALRVVAAVEPPVPAKATRMAQGRLDDDGRLVDPLTADRAVARPGVG</sequence>
<protein>
    <recommendedName>
        <fullName evidence="2">DUF2344 domain-containing protein</fullName>
    </recommendedName>
</protein>
<evidence type="ECO:0000313" key="4">
    <source>
        <dbReference type="Proteomes" id="UP000204221"/>
    </source>
</evidence>
<keyword evidence="4" id="KW-1185">Reference proteome</keyword>
<proteinExistence type="predicted"/>
<dbReference type="Pfam" id="PF10105">
    <property type="entry name" value="DUF2344"/>
    <property type="match status" value="1"/>
</dbReference>
<evidence type="ECO:0000256" key="1">
    <source>
        <dbReference type="SAM" id="MobiDB-lite"/>
    </source>
</evidence>
<accession>A0A221W0B8</accession>
<feature type="region of interest" description="Disordered" evidence="1">
    <location>
        <begin position="212"/>
        <end position="284"/>
    </location>
</feature>
<name>A0A221W0B8_9PSEU</name>
<dbReference type="Proteomes" id="UP000204221">
    <property type="component" value="Chromosome"/>
</dbReference>
<dbReference type="EMBL" id="CP022521">
    <property type="protein sequence ID" value="ASO19178.1"/>
    <property type="molecule type" value="Genomic_DNA"/>
</dbReference>
<dbReference type="NCBIfam" id="TIGR03936">
    <property type="entry name" value="sam_1_link_chp"/>
    <property type="match status" value="1"/>
</dbReference>
<feature type="domain" description="DUF2344" evidence="2">
    <location>
        <begin position="3"/>
        <end position="164"/>
    </location>
</feature>
<reference evidence="3 4" key="1">
    <citation type="submission" date="2017-07" db="EMBL/GenBank/DDBJ databases">
        <title>Complete genome sequence of Actinoalloteichus hoggarensis DSM 45943, type strain of Actinoalloteichus hoggarensis.</title>
        <authorList>
            <person name="Ruckert C."/>
            <person name="Nouioui I."/>
            <person name="Willmese J."/>
            <person name="van Wezel G."/>
            <person name="Klenk H.-P."/>
            <person name="Kalinowski J."/>
            <person name="Zotchev S.B."/>
        </authorList>
    </citation>
    <scope>NUCLEOTIDE SEQUENCE [LARGE SCALE GENOMIC DNA]</scope>
    <source>
        <strain evidence="3 4">DSM 45943</strain>
    </source>
</reference>
<dbReference type="InterPro" id="IPR018768">
    <property type="entry name" value="DUF2344"/>
</dbReference>
<evidence type="ECO:0000259" key="2">
    <source>
        <dbReference type="Pfam" id="PF10105"/>
    </source>
</evidence>